<dbReference type="InterPro" id="IPR043128">
    <property type="entry name" value="Rev_trsase/Diguanyl_cyclase"/>
</dbReference>
<dbReference type="InterPro" id="IPR051320">
    <property type="entry name" value="Viral_Replic_Matur_Polypro"/>
</dbReference>
<dbReference type="Pfam" id="PF17919">
    <property type="entry name" value="RT_RNaseH_2"/>
    <property type="match status" value="1"/>
</dbReference>
<feature type="domain" description="Reverse transcriptase/retrotransposon-derived protein RNase H-like" evidence="1">
    <location>
        <begin position="107"/>
        <end position="181"/>
    </location>
</feature>
<reference evidence="2" key="1">
    <citation type="submission" date="2021-03" db="EMBL/GenBank/DDBJ databases">
        <title>Draft genome sequence of rust myrtle Austropuccinia psidii MF-1, a brazilian biotype.</title>
        <authorList>
            <person name="Quecine M.C."/>
            <person name="Pachon D.M.R."/>
            <person name="Bonatelli M.L."/>
            <person name="Correr F.H."/>
            <person name="Franceschini L.M."/>
            <person name="Leite T.F."/>
            <person name="Margarido G.R.A."/>
            <person name="Almeida C.A."/>
            <person name="Ferrarezi J.A."/>
            <person name="Labate C.A."/>
        </authorList>
    </citation>
    <scope>NUCLEOTIDE SEQUENCE</scope>
    <source>
        <strain evidence="2">MF-1</strain>
    </source>
</reference>
<evidence type="ECO:0000259" key="1">
    <source>
        <dbReference type="Pfam" id="PF17919"/>
    </source>
</evidence>
<dbReference type="InterPro" id="IPR041577">
    <property type="entry name" value="RT_RNaseH_2"/>
</dbReference>
<evidence type="ECO:0000313" key="3">
    <source>
        <dbReference type="Proteomes" id="UP000765509"/>
    </source>
</evidence>
<dbReference type="AlphaFoldDB" id="A0A9Q3IZH8"/>
<dbReference type="InterPro" id="IPR043502">
    <property type="entry name" value="DNA/RNA_pol_sf"/>
</dbReference>
<accession>A0A9Q3IZH8</accession>
<dbReference type="PANTHER" id="PTHR33064:SF37">
    <property type="entry name" value="RIBONUCLEASE H"/>
    <property type="match status" value="1"/>
</dbReference>
<dbReference type="Proteomes" id="UP000765509">
    <property type="component" value="Unassembled WGS sequence"/>
</dbReference>
<name>A0A9Q3IZH8_9BASI</name>
<dbReference type="SUPFAM" id="SSF56672">
    <property type="entry name" value="DNA/RNA polymerases"/>
    <property type="match status" value="1"/>
</dbReference>
<comment type="caution">
    <text evidence="2">The sequence shown here is derived from an EMBL/GenBank/DDBJ whole genome shotgun (WGS) entry which is preliminary data.</text>
</comment>
<keyword evidence="3" id="KW-1185">Reference proteome</keyword>
<proteinExistence type="predicted"/>
<organism evidence="2 3">
    <name type="scientific">Austropuccinia psidii MF-1</name>
    <dbReference type="NCBI Taxonomy" id="1389203"/>
    <lineage>
        <taxon>Eukaryota</taxon>
        <taxon>Fungi</taxon>
        <taxon>Dikarya</taxon>
        <taxon>Basidiomycota</taxon>
        <taxon>Pucciniomycotina</taxon>
        <taxon>Pucciniomycetes</taxon>
        <taxon>Pucciniales</taxon>
        <taxon>Sphaerophragmiaceae</taxon>
        <taxon>Austropuccinia</taxon>
    </lineage>
</organism>
<dbReference type="PANTHER" id="PTHR33064">
    <property type="entry name" value="POL PROTEIN"/>
    <property type="match status" value="1"/>
</dbReference>
<evidence type="ECO:0000313" key="2">
    <source>
        <dbReference type="EMBL" id="MBW0553230.1"/>
    </source>
</evidence>
<sequence>MPLGIEKASSHYLRMMNTIFPTELSEGWPLVIYIDNIIICSYSWSLHLERLARSLDKVTGVNMKILLKKFNFGFEELGALGHISKNLPILAKSLYRIFDQQTVFEITQERIEAYEMIRKALKEAHLLLMPDWNITFELYIDACGDGLGEALNQVQIIDDKPTEGPVFYISRQMKPTEVIYSES</sequence>
<dbReference type="Gene3D" id="3.30.70.270">
    <property type="match status" value="1"/>
</dbReference>
<gene>
    <name evidence="2" type="ORF">O181_092945</name>
</gene>
<protein>
    <recommendedName>
        <fullName evidence="1">Reverse transcriptase/retrotransposon-derived protein RNase H-like domain-containing protein</fullName>
    </recommendedName>
</protein>
<dbReference type="EMBL" id="AVOT02059577">
    <property type="protein sequence ID" value="MBW0553230.1"/>
    <property type="molecule type" value="Genomic_DNA"/>
</dbReference>